<dbReference type="InterPro" id="IPR000679">
    <property type="entry name" value="Znf_GATA"/>
</dbReference>
<dbReference type="SMART" id="SM00401">
    <property type="entry name" value="ZnF_GATA"/>
    <property type="match status" value="1"/>
</dbReference>
<comment type="function">
    <text evidence="7">Transcriptional regulator that specifically binds 5'-GATA-3' or 5'-GAT-3' motifs within gene promoters.</text>
</comment>
<dbReference type="PANTHER" id="PTHR47172">
    <property type="entry name" value="OS01G0976800 PROTEIN"/>
    <property type="match status" value="1"/>
</dbReference>
<gene>
    <name evidence="11" type="ORF">WJX84_011100</name>
</gene>
<keyword evidence="12" id="KW-1185">Reference proteome</keyword>
<dbReference type="Proteomes" id="UP001485043">
    <property type="component" value="Unassembled WGS sequence"/>
</dbReference>
<proteinExistence type="inferred from homology"/>
<dbReference type="Gene3D" id="3.30.50.10">
    <property type="entry name" value="Erythroid Transcription Factor GATA-1, subunit A"/>
    <property type="match status" value="1"/>
</dbReference>
<keyword evidence="1" id="KW-0479">Metal-binding</keyword>
<organism evidence="11 12">
    <name type="scientific">Apatococcus fuscideae</name>
    <dbReference type="NCBI Taxonomy" id="2026836"/>
    <lineage>
        <taxon>Eukaryota</taxon>
        <taxon>Viridiplantae</taxon>
        <taxon>Chlorophyta</taxon>
        <taxon>core chlorophytes</taxon>
        <taxon>Trebouxiophyceae</taxon>
        <taxon>Chlorellales</taxon>
        <taxon>Chlorellaceae</taxon>
        <taxon>Apatococcus</taxon>
    </lineage>
</organism>
<dbReference type="PANTHER" id="PTHR47172:SF24">
    <property type="entry name" value="GATA ZINC FINGER DOMAIN-CONTAINING PROTEIN 14-RELATED"/>
    <property type="match status" value="1"/>
</dbReference>
<feature type="region of interest" description="Disordered" evidence="9">
    <location>
        <begin position="269"/>
        <end position="314"/>
    </location>
</feature>
<evidence type="ECO:0000256" key="2">
    <source>
        <dbReference type="ARBA" id="ARBA00022771"/>
    </source>
</evidence>
<name>A0AAW1T1Z6_9CHLO</name>
<dbReference type="GO" id="GO:0008270">
    <property type="term" value="F:zinc ion binding"/>
    <property type="evidence" value="ECO:0007669"/>
    <property type="project" value="UniProtKB-KW"/>
</dbReference>
<evidence type="ECO:0000256" key="4">
    <source>
        <dbReference type="ARBA" id="ARBA00023015"/>
    </source>
</evidence>
<sequence>MPMATQLELTLEAGLAAVPAVSCRCLDEQPSLCLLSDEADVVLSPFSKPALREMPGETSCSHPCFADELERECLELERLQKPKPRSSDAKAFSVASSFGSAQTGKLSCKLQGHGSGSFQGSQCGLPVEGSSSLRPFSATAECHLGRAGLRRKQPLAVALENVRRLRLHGVASRPGAWQGCSKNPECNREDRHRGLCNRRATIAGLSSYPDSDVLKTAIAMGMPLTSIAVVPSAGQEHLSDLESPEGSVQGSDRSDHTQLGLAVSCNGDDQLEDQESEGQQGLVSEQEDDSEADIPQPYHSDDESGAGGVSSGVSISDCDSPNLGLLAFDSPLQDDQECQNDRSEADIPTLVSPEYDAGGLNVCGQPVPGEVFADDLGHGIEYGCQELPLTWHCPPSDSFLPGSPELSMGSRASAEADDEEPSEPSEPFSDAYAEEQSLTTSIVSEPRLQVPRPRASSCLREAPAKPAGSRKNKRPIEFNTEGPAYPGQQCTQCSTQSTPVWRAGPLGPKTLCNACGVRYMKVAKRTR</sequence>
<comment type="similarity">
    <text evidence="6">Belongs to the type IV zinc-finger family. Class B subfamily.</text>
</comment>
<dbReference type="AlphaFoldDB" id="A0AAW1T1Z6"/>
<evidence type="ECO:0000256" key="9">
    <source>
        <dbReference type="SAM" id="MobiDB-lite"/>
    </source>
</evidence>
<evidence type="ECO:0000256" key="7">
    <source>
        <dbReference type="ARBA" id="ARBA00037539"/>
    </source>
</evidence>
<dbReference type="PROSITE" id="PS50114">
    <property type="entry name" value="GATA_ZN_FINGER_2"/>
    <property type="match status" value="1"/>
</dbReference>
<feature type="domain" description="GATA-type" evidence="10">
    <location>
        <begin position="484"/>
        <end position="519"/>
    </location>
</feature>
<comment type="caution">
    <text evidence="11">The sequence shown here is derived from an EMBL/GenBank/DDBJ whole genome shotgun (WGS) entry which is preliminary data.</text>
</comment>
<evidence type="ECO:0000256" key="3">
    <source>
        <dbReference type="ARBA" id="ARBA00022833"/>
    </source>
</evidence>
<protein>
    <recommendedName>
        <fullName evidence="10">GATA-type domain-containing protein</fullName>
    </recommendedName>
</protein>
<accession>A0AAW1T1Z6</accession>
<dbReference type="EMBL" id="JALJOV010000567">
    <property type="protein sequence ID" value="KAK9862708.1"/>
    <property type="molecule type" value="Genomic_DNA"/>
</dbReference>
<reference evidence="11 12" key="1">
    <citation type="journal article" date="2024" name="Nat. Commun.">
        <title>Phylogenomics reveals the evolutionary origins of lichenization in chlorophyte algae.</title>
        <authorList>
            <person name="Puginier C."/>
            <person name="Libourel C."/>
            <person name="Otte J."/>
            <person name="Skaloud P."/>
            <person name="Haon M."/>
            <person name="Grisel S."/>
            <person name="Petersen M."/>
            <person name="Berrin J.G."/>
            <person name="Delaux P.M."/>
            <person name="Dal Grande F."/>
            <person name="Keller J."/>
        </authorList>
    </citation>
    <scope>NUCLEOTIDE SEQUENCE [LARGE SCALE GENOMIC DNA]</scope>
    <source>
        <strain evidence="11 12">SAG 2523</strain>
    </source>
</reference>
<evidence type="ECO:0000256" key="6">
    <source>
        <dbReference type="ARBA" id="ARBA00024019"/>
    </source>
</evidence>
<evidence type="ECO:0000256" key="1">
    <source>
        <dbReference type="ARBA" id="ARBA00022723"/>
    </source>
</evidence>
<dbReference type="SUPFAM" id="SSF57716">
    <property type="entry name" value="Glucocorticoid receptor-like (DNA-binding domain)"/>
    <property type="match status" value="1"/>
</dbReference>
<dbReference type="GO" id="GO:0006355">
    <property type="term" value="P:regulation of DNA-templated transcription"/>
    <property type="evidence" value="ECO:0007669"/>
    <property type="project" value="InterPro"/>
</dbReference>
<dbReference type="InterPro" id="IPR013088">
    <property type="entry name" value="Znf_NHR/GATA"/>
</dbReference>
<dbReference type="GO" id="GO:0043565">
    <property type="term" value="F:sequence-specific DNA binding"/>
    <property type="evidence" value="ECO:0007669"/>
    <property type="project" value="InterPro"/>
</dbReference>
<evidence type="ECO:0000259" key="10">
    <source>
        <dbReference type="PROSITE" id="PS50114"/>
    </source>
</evidence>
<evidence type="ECO:0000256" key="5">
    <source>
        <dbReference type="ARBA" id="ARBA00023163"/>
    </source>
</evidence>
<feature type="region of interest" description="Disordered" evidence="9">
    <location>
        <begin position="235"/>
        <end position="256"/>
    </location>
</feature>
<keyword evidence="4" id="KW-0805">Transcription regulation</keyword>
<feature type="region of interest" description="Disordered" evidence="9">
    <location>
        <begin position="395"/>
        <end position="483"/>
    </location>
</feature>
<dbReference type="PROSITE" id="PS00344">
    <property type="entry name" value="GATA_ZN_FINGER_1"/>
    <property type="match status" value="1"/>
</dbReference>
<evidence type="ECO:0000256" key="8">
    <source>
        <dbReference type="PROSITE-ProRule" id="PRU00094"/>
    </source>
</evidence>
<keyword evidence="3" id="KW-0862">Zinc</keyword>
<keyword evidence="2 8" id="KW-0863">Zinc-finger</keyword>
<evidence type="ECO:0000313" key="11">
    <source>
        <dbReference type="EMBL" id="KAK9862708.1"/>
    </source>
</evidence>
<keyword evidence="5" id="KW-0804">Transcription</keyword>
<dbReference type="CDD" id="cd00202">
    <property type="entry name" value="ZnF_GATA"/>
    <property type="match status" value="1"/>
</dbReference>
<evidence type="ECO:0000313" key="12">
    <source>
        <dbReference type="Proteomes" id="UP001485043"/>
    </source>
</evidence>
<dbReference type="Pfam" id="PF00320">
    <property type="entry name" value="GATA"/>
    <property type="match status" value="1"/>
</dbReference>